<evidence type="ECO:0000256" key="5">
    <source>
        <dbReference type="ARBA" id="ARBA00022825"/>
    </source>
</evidence>
<dbReference type="SUPFAM" id="SSF52743">
    <property type="entry name" value="Subtilisin-like"/>
    <property type="match status" value="1"/>
</dbReference>
<dbReference type="PROSITE" id="PS00137">
    <property type="entry name" value="SUBTILASE_HIS"/>
    <property type="match status" value="1"/>
</dbReference>
<dbReference type="EMBL" id="KI964110">
    <property type="protein sequence ID" value="EUC41291.1"/>
    <property type="molecule type" value="Genomic_DNA"/>
</dbReference>
<dbReference type="PROSITE" id="PS51892">
    <property type="entry name" value="SUBTILASE"/>
    <property type="match status" value="1"/>
</dbReference>
<dbReference type="Proteomes" id="UP000054032">
    <property type="component" value="Unassembled WGS sequence"/>
</dbReference>
<feature type="signal peptide" evidence="8">
    <location>
        <begin position="1"/>
        <end position="21"/>
    </location>
</feature>
<dbReference type="InterPro" id="IPR036852">
    <property type="entry name" value="Peptidase_S8/S53_dom_sf"/>
</dbReference>
<feature type="domain" description="Peptidase S8/S53" evidence="9">
    <location>
        <begin position="159"/>
        <end position="379"/>
    </location>
</feature>
<dbReference type="InterPro" id="IPR023827">
    <property type="entry name" value="Peptidase_S8_Asp-AS"/>
</dbReference>
<dbReference type="GO" id="GO:0005576">
    <property type="term" value="C:extracellular region"/>
    <property type="evidence" value="ECO:0007669"/>
    <property type="project" value="UniProtKB-ARBA"/>
</dbReference>
<dbReference type="InterPro" id="IPR010259">
    <property type="entry name" value="S8pro/Inhibitor_I9"/>
</dbReference>
<feature type="active site" description="Charge relay system" evidence="6">
    <location>
        <position position="193"/>
    </location>
</feature>
<organism evidence="11 12">
    <name type="scientific">Bipolaris oryzae ATCC 44560</name>
    <dbReference type="NCBI Taxonomy" id="930090"/>
    <lineage>
        <taxon>Eukaryota</taxon>
        <taxon>Fungi</taxon>
        <taxon>Dikarya</taxon>
        <taxon>Ascomycota</taxon>
        <taxon>Pezizomycotina</taxon>
        <taxon>Dothideomycetes</taxon>
        <taxon>Pleosporomycetidae</taxon>
        <taxon>Pleosporales</taxon>
        <taxon>Pleosporineae</taxon>
        <taxon>Pleosporaceae</taxon>
        <taxon>Bipolaris</taxon>
    </lineage>
</organism>
<dbReference type="HOGENOM" id="CLU_011263_1_4_1"/>
<reference evidence="11 12" key="1">
    <citation type="journal article" date="2013" name="PLoS Genet.">
        <title>Comparative genome structure, secondary metabolite, and effector coding capacity across Cochliobolus pathogens.</title>
        <authorList>
            <person name="Condon B.J."/>
            <person name="Leng Y."/>
            <person name="Wu D."/>
            <person name="Bushley K.E."/>
            <person name="Ohm R.A."/>
            <person name="Otillar R."/>
            <person name="Martin J."/>
            <person name="Schackwitz W."/>
            <person name="Grimwood J."/>
            <person name="MohdZainudin N."/>
            <person name="Xue C."/>
            <person name="Wang R."/>
            <person name="Manning V.A."/>
            <person name="Dhillon B."/>
            <person name="Tu Z.J."/>
            <person name="Steffenson B.J."/>
            <person name="Salamov A."/>
            <person name="Sun H."/>
            <person name="Lowry S."/>
            <person name="LaButti K."/>
            <person name="Han J."/>
            <person name="Copeland A."/>
            <person name="Lindquist E."/>
            <person name="Barry K."/>
            <person name="Schmutz J."/>
            <person name="Baker S.E."/>
            <person name="Ciuffetti L.M."/>
            <person name="Grigoriev I.V."/>
            <person name="Zhong S."/>
            <person name="Turgeon B.G."/>
        </authorList>
    </citation>
    <scope>NUCLEOTIDE SEQUENCE [LARGE SCALE GENOMIC DNA]</scope>
    <source>
        <strain evidence="11 12">ATCC 44560</strain>
    </source>
</reference>
<dbReference type="PROSITE" id="PS00136">
    <property type="entry name" value="SUBTILASE_ASP"/>
    <property type="match status" value="1"/>
</dbReference>
<dbReference type="InterPro" id="IPR015500">
    <property type="entry name" value="Peptidase_S8_subtilisin-rel"/>
</dbReference>
<protein>
    <recommendedName>
        <fullName evidence="13">Peptidase S8/S53 domain-containing protein</fullName>
    </recommendedName>
</protein>
<evidence type="ECO:0000256" key="8">
    <source>
        <dbReference type="SAM" id="SignalP"/>
    </source>
</evidence>
<evidence type="ECO:0000313" key="12">
    <source>
        <dbReference type="Proteomes" id="UP000054032"/>
    </source>
</evidence>
<dbReference type="PANTHER" id="PTHR43806">
    <property type="entry name" value="PEPTIDASE S8"/>
    <property type="match status" value="1"/>
</dbReference>
<evidence type="ECO:0000256" key="3">
    <source>
        <dbReference type="ARBA" id="ARBA00022729"/>
    </source>
</evidence>
<dbReference type="PANTHER" id="PTHR43806:SF58">
    <property type="entry name" value="ALKALINE PROTEASE 1-RELATED"/>
    <property type="match status" value="1"/>
</dbReference>
<evidence type="ECO:0000259" key="10">
    <source>
        <dbReference type="Pfam" id="PF05922"/>
    </source>
</evidence>
<dbReference type="AlphaFoldDB" id="W6ZC38"/>
<evidence type="ECO:0000313" key="11">
    <source>
        <dbReference type="EMBL" id="EUC41291.1"/>
    </source>
</evidence>
<dbReference type="OrthoDB" id="206201at2759"/>
<dbReference type="InterPro" id="IPR022398">
    <property type="entry name" value="Peptidase_S8_His-AS"/>
</dbReference>
<dbReference type="Gene3D" id="3.30.70.80">
    <property type="entry name" value="Peptidase S8 propeptide/proteinase inhibitor I9"/>
    <property type="match status" value="1"/>
</dbReference>
<dbReference type="KEGG" id="bor:COCMIDRAFT_29905"/>
<proteinExistence type="inferred from homology"/>
<feature type="active site" description="Charge relay system" evidence="6">
    <location>
        <position position="352"/>
    </location>
</feature>
<evidence type="ECO:0000256" key="2">
    <source>
        <dbReference type="ARBA" id="ARBA00022670"/>
    </source>
</evidence>
<keyword evidence="12" id="KW-1185">Reference proteome</keyword>
<feature type="domain" description="Inhibitor I9" evidence="10">
    <location>
        <begin position="36"/>
        <end position="119"/>
    </location>
</feature>
<dbReference type="PRINTS" id="PR00723">
    <property type="entry name" value="SUBTILISIN"/>
</dbReference>
<feature type="active site" description="Charge relay system" evidence="6">
    <location>
        <position position="161"/>
    </location>
</feature>
<evidence type="ECO:0000256" key="6">
    <source>
        <dbReference type="PROSITE-ProRule" id="PRU01240"/>
    </source>
</evidence>
<dbReference type="InterPro" id="IPR050131">
    <property type="entry name" value="Peptidase_S8_subtilisin-like"/>
</dbReference>
<name>W6ZC38_COCMI</name>
<keyword evidence="5 6" id="KW-0720">Serine protease</keyword>
<dbReference type="SUPFAM" id="SSF54897">
    <property type="entry name" value="Protease propeptides/inhibitors"/>
    <property type="match status" value="1"/>
</dbReference>
<keyword evidence="4 6" id="KW-0378">Hydrolase</keyword>
<keyword evidence="3 8" id="KW-0732">Signal</keyword>
<dbReference type="eggNOG" id="KOG1153">
    <property type="taxonomic scope" value="Eukaryota"/>
</dbReference>
<dbReference type="InterPro" id="IPR000209">
    <property type="entry name" value="Peptidase_S8/S53_dom"/>
</dbReference>
<gene>
    <name evidence="11" type="ORF">COCMIDRAFT_29905</name>
</gene>
<evidence type="ECO:0008006" key="13">
    <source>
        <dbReference type="Google" id="ProtNLM"/>
    </source>
</evidence>
<dbReference type="GO" id="GO:0006508">
    <property type="term" value="P:proteolysis"/>
    <property type="evidence" value="ECO:0007669"/>
    <property type="project" value="UniProtKB-KW"/>
</dbReference>
<dbReference type="GO" id="GO:0004252">
    <property type="term" value="F:serine-type endopeptidase activity"/>
    <property type="evidence" value="ECO:0007669"/>
    <property type="project" value="UniProtKB-UniRule"/>
</dbReference>
<dbReference type="FunFam" id="3.40.50.200:FF:000014">
    <property type="entry name" value="Proteinase K"/>
    <property type="match status" value="1"/>
</dbReference>
<dbReference type="Gene3D" id="3.40.50.200">
    <property type="entry name" value="Peptidase S8/S53 domain"/>
    <property type="match status" value="1"/>
</dbReference>
<sequence length="406" mass="42264">MRFFTRFTALVTAAAPFVALAAPVAAPPTDDIIPGRYIVQLKPDTDVAAVAAHHHKVRSIHARNLARRGDNSPAGEPVEREYGFGDFKGYAGSFDEATIEELKTLPEVLVVEPDFIMRTSAIVSQASPPWGLASISSRTPGASSYVYDDSAGQGTFSYVIDTGVRITHQDFGGRAIWGYNAVRNSPNTDEDGHGTHVAGTVGGTTYGVAKKTTIIGVKTLGGSTGTASDVFAGFDWTVNDIVSKNRQNTAVINMSFGASASTTWDNAITAAWNKGISMVVSAGNENGPTSNSSPARSPEVICVGNVQSNNRRLSGGRGSNYGPEVDIFAAGTSIVSASHLSDTGTATKTGTSMAAPHVAGLISYLRGLEGPSTAAAVKARVYQLGTPGVVTDTMGSVNLLAYNGNK</sequence>
<feature type="chain" id="PRO_5004887356" description="Peptidase S8/S53 domain-containing protein" evidence="8">
    <location>
        <begin position="22"/>
        <end position="406"/>
    </location>
</feature>
<dbReference type="Pfam" id="PF05922">
    <property type="entry name" value="Inhibitor_I9"/>
    <property type="match status" value="1"/>
</dbReference>
<evidence type="ECO:0000256" key="4">
    <source>
        <dbReference type="ARBA" id="ARBA00022801"/>
    </source>
</evidence>
<dbReference type="GeneID" id="19121588"/>
<evidence type="ECO:0000256" key="1">
    <source>
        <dbReference type="ARBA" id="ARBA00011073"/>
    </source>
</evidence>
<keyword evidence="2 6" id="KW-0645">Protease</keyword>
<dbReference type="CDD" id="cd04077">
    <property type="entry name" value="Peptidases_S8_PCSK9_ProteinaseK_like"/>
    <property type="match status" value="1"/>
</dbReference>
<comment type="similarity">
    <text evidence="1 6 7">Belongs to the peptidase S8 family.</text>
</comment>
<dbReference type="PROSITE" id="PS00138">
    <property type="entry name" value="SUBTILASE_SER"/>
    <property type="match status" value="1"/>
</dbReference>
<dbReference type="InterPro" id="IPR037045">
    <property type="entry name" value="S8pro/Inhibitor_I9_sf"/>
</dbReference>
<dbReference type="InterPro" id="IPR034193">
    <property type="entry name" value="PCSK9_ProteinaseK-like"/>
</dbReference>
<dbReference type="RefSeq" id="XP_007692184.1">
    <property type="nucleotide sequence ID" value="XM_007693994.1"/>
</dbReference>
<dbReference type="InterPro" id="IPR023828">
    <property type="entry name" value="Peptidase_S8_Ser-AS"/>
</dbReference>
<dbReference type="Pfam" id="PF00082">
    <property type="entry name" value="Peptidase_S8"/>
    <property type="match status" value="1"/>
</dbReference>
<evidence type="ECO:0000256" key="7">
    <source>
        <dbReference type="RuleBase" id="RU003355"/>
    </source>
</evidence>
<evidence type="ECO:0000259" key="9">
    <source>
        <dbReference type="Pfam" id="PF00082"/>
    </source>
</evidence>
<accession>W6ZC38</accession>